<protein>
    <submittedName>
        <fullName evidence="2">Uncharacterized protein</fullName>
    </submittedName>
</protein>
<gene>
    <name evidence="2" type="ORF">FB388_1089</name>
</gene>
<evidence type="ECO:0000313" key="3">
    <source>
        <dbReference type="Proteomes" id="UP000319818"/>
    </source>
</evidence>
<dbReference type="EMBL" id="VFPH01000001">
    <property type="protein sequence ID" value="TQM43739.1"/>
    <property type="molecule type" value="Genomic_DNA"/>
</dbReference>
<dbReference type="AlphaFoldDB" id="A0A543GCC7"/>
<sequence length="58" mass="6287">MPSCGTTGSGMAMPRTSSNPHLASVQDFDGQDLPGSVHYLMSIKFLITLTRVKLSTRF</sequence>
<evidence type="ECO:0000313" key="2">
    <source>
        <dbReference type="EMBL" id="TQM43739.1"/>
    </source>
</evidence>
<evidence type="ECO:0000256" key="1">
    <source>
        <dbReference type="SAM" id="MobiDB-lite"/>
    </source>
</evidence>
<keyword evidence="3" id="KW-1185">Reference proteome</keyword>
<reference evidence="2 3" key="1">
    <citation type="submission" date="2019-06" db="EMBL/GenBank/DDBJ databases">
        <title>Sequencing the genomes of 1000 actinobacteria strains.</title>
        <authorList>
            <person name="Klenk H.-P."/>
        </authorList>
    </citation>
    <scope>NUCLEOTIDE SEQUENCE [LARGE SCALE GENOMIC DNA]</scope>
    <source>
        <strain evidence="2 3">DSM 45511</strain>
    </source>
</reference>
<dbReference type="Proteomes" id="UP000319818">
    <property type="component" value="Unassembled WGS sequence"/>
</dbReference>
<accession>A0A543GCC7</accession>
<feature type="region of interest" description="Disordered" evidence="1">
    <location>
        <begin position="1"/>
        <end position="23"/>
    </location>
</feature>
<name>A0A543GCC7_9PSEU</name>
<proteinExistence type="predicted"/>
<comment type="caution">
    <text evidence="2">The sequence shown here is derived from an EMBL/GenBank/DDBJ whole genome shotgun (WGS) entry which is preliminary data.</text>
</comment>
<organism evidence="2 3">
    <name type="scientific">Pseudonocardia cypriaca</name>
    <dbReference type="NCBI Taxonomy" id="882449"/>
    <lineage>
        <taxon>Bacteria</taxon>
        <taxon>Bacillati</taxon>
        <taxon>Actinomycetota</taxon>
        <taxon>Actinomycetes</taxon>
        <taxon>Pseudonocardiales</taxon>
        <taxon>Pseudonocardiaceae</taxon>
        <taxon>Pseudonocardia</taxon>
    </lineage>
</organism>